<keyword evidence="12" id="KW-1185">Reference proteome</keyword>
<evidence type="ECO:0000256" key="8">
    <source>
        <dbReference type="ARBA" id="ARBA00052551"/>
    </source>
</evidence>
<organism evidence="11 12">
    <name type="scientific">Balaenoptera physalus</name>
    <name type="common">Fin whale</name>
    <name type="synonym">Balaena physalus</name>
    <dbReference type="NCBI Taxonomy" id="9770"/>
    <lineage>
        <taxon>Eukaryota</taxon>
        <taxon>Metazoa</taxon>
        <taxon>Chordata</taxon>
        <taxon>Craniata</taxon>
        <taxon>Vertebrata</taxon>
        <taxon>Euteleostomi</taxon>
        <taxon>Mammalia</taxon>
        <taxon>Eutheria</taxon>
        <taxon>Laurasiatheria</taxon>
        <taxon>Artiodactyla</taxon>
        <taxon>Whippomorpha</taxon>
        <taxon>Cetacea</taxon>
        <taxon>Mysticeti</taxon>
        <taxon>Balaenopteridae</taxon>
        <taxon>Balaenoptera</taxon>
    </lineage>
</organism>
<dbReference type="GO" id="GO:0017109">
    <property type="term" value="C:glutamate-cysteine ligase complex"/>
    <property type="evidence" value="ECO:0007669"/>
    <property type="project" value="TreeGrafter"/>
</dbReference>
<comment type="caution">
    <text evidence="11">The sequence shown here is derived from an EMBL/GenBank/DDBJ whole genome shotgun (WGS) entry which is preliminary data.</text>
</comment>
<comment type="pathway">
    <text evidence="1 10">Sulfur metabolism; glutathione biosynthesis; glutathione from L-cysteine and L-glutamate: step 1/2.</text>
</comment>
<dbReference type="EC" id="6.3.2.2" evidence="10"/>
<dbReference type="GO" id="GO:0043066">
    <property type="term" value="P:negative regulation of apoptotic process"/>
    <property type="evidence" value="ECO:0007669"/>
    <property type="project" value="UniProtKB-ARBA"/>
</dbReference>
<name>A0A643CE40_BALPH</name>
<dbReference type="Gene3D" id="3.30.590.50">
    <property type="match status" value="2"/>
</dbReference>
<evidence type="ECO:0000313" key="11">
    <source>
        <dbReference type="EMBL" id="KAB0398481.1"/>
    </source>
</evidence>
<dbReference type="Gene3D" id="1.10.8.960">
    <property type="match status" value="1"/>
</dbReference>
<comment type="function">
    <text evidence="9">Catalyzes the ATP-dependent ligation of L-glutamate and L-cysteine and participates in the first and rate-limiting step in glutathione biosynthesis.</text>
</comment>
<keyword evidence="7 10" id="KW-0067">ATP-binding</keyword>
<keyword evidence="6 10" id="KW-0547">Nucleotide-binding</keyword>
<comment type="subunit">
    <text evidence="3">Heterodimer of a catalytic heavy chain and a regulatory light chain.</text>
</comment>
<dbReference type="FunFam" id="3.30.590.50:FF:000002">
    <property type="entry name" value="Glutamate--cysteine ligase catalytic subunit"/>
    <property type="match status" value="1"/>
</dbReference>
<sequence>ALHHPVLGTFYQCGLHAEEQSLMLAKVEYMLVSFDHENKKAQLVLSGEELLETLQEKGERTNPNHPTLWRPEYGSYMIEGTPGQPYGGTMSEFNTVEDNMRKRRKEATSLLGENQALCTITSFPRLGCPGFTLPEFKPNPVEGGASKSLFFPDEAINKHPRFSTLTRNIRHRRGEKVVINVPIFQDKNTPCPFIETFPEDDEAAKASKPDHIYMDAMGFGMGNCCLQVSFQISREASCPHPGVSSTPLSVLHLKVFSTDNPLKNNHYRISKSRYDSIDSYLSECGEKYNDIDLTKDKEIYEQLLQEGIDHLLAQHVAHLFIRDPLTLFEEKIHLDDANESDHFENIQSTNWQTMRFKPPPPNSDIGWRVEFRPMEVQLTDFENSAYVVFVVLLTRVILSYKLDFLIPLSKVDENMKVAQKRDAVLQGLFYFRKDICKGELMTVARWMREFIANHPDYKQDSVITDEMNYSLLLKCNQIANELCECPELLGPAFRKVKYSGSKTDSSN</sequence>
<dbReference type="UniPathway" id="UPA00142">
    <property type="reaction ID" value="UER00209"/>
</dbReference>
<evidence type="ECO:0000256" key="6">
    <source>
        <dbReference type="ARBA" id="ARBA00022741"/>
    </source>
</evidence>
<dbReference type="PANTHER" id="PTHR11164">
    <property type="entry name" value="GLUTAMATE CYSTEINE LIGASE"/>
    <property type="match status" value="1"/>
</dbReference>
<dbReference type="EMBL" id="SGJD01001740">
    <property type="protein sequence ID" value="KAB0398481.1"/>
    <property type="molecule type" value="Genomic_DNA"/>
</dbReference>
<dbReference type="SUPFAM" id="SSF55931">
    <property type="entry name" value="Glutamine synthetase/guanido kinase"/>
    <property type="match status" value="1"/>
</dbReference>
<dbReference type="Proteomes" id="UP000437017">
    <property type="component" value="Unassembled WGS sequence"/>
</dbReference>
<dbReference type="GO" id="GO:0006750">
    <property type="term" value="P:glutathione biosynthetic process"/>
    <property type="evidence" value="ECO:0007669"/>
    <property type="project" value="UniProtKB-UniRule"/>
</dbReference>
<keyword evidence="5 10" id="KW-0317">Glutathione biosynthesis</keyword>
<evidence type="ECO:0000256" key="1">
    <source>
        <dbReference type="ARBA" id="ARBA00005006"/>
    </source>
</evidence>
<evidence type="ECO:0000313" key="12">
    <source>
        <dbReference type="Proteomes" id="UP000437017"/>
    </source>
</evidence>
<gene>
    <name evidence="11" type="ORF">E2I00_014371</name>
</gene>
<evidence type="ECO:0000256" key="4">
    <source>
        <dbReference type="ARBA" id="ARBA00022598"/>
    </source>
</evidence>
<dbReference type="Pfam" id="PF03074">
    <property type="entry name" value="GCS"/>
    <property type="match status" value="2"/>
</dbReference>
<comment type="similarity">
    <text evidence="2 10">Belongs to the glutamate--cysteine ligase type 3 family.</text>
</comment>
<evidence type="ECO:0000256" key="7">
    <source>
        <dbReference type="ARBA" id="ARBA00022840"/>
    </source>
</evidence>
<feature type="non-terminal residue" evidence="11">
    <location>
        <position position="1"/>
    </location>
</feature>
<comment type="catalytic activity">
    <reaction evidence="8">
        <text>L-cysteine + L-glutamate + ATP = gamma-L-glutamyl-L-cysteine + ADP + phosphate + H(+)</text>
        <dbReference type="Rhea" id="RHEA:13285"/>
        <dbReference type="ChEBI" id="CHEBI:15378"/>
        <dbReference type="ChEBI" id="CHEBI:29985"/>
        <dbReference type="ChEBI" id="CHEBI:30616"/>
        <dbReference type="ChEBI" id="CHEBI:35235"/>
        <dbReference type="ChEBI" id="CHEBI:43474"/>
        <dbReference type="ChEBI" id="CHEBI:58173"/>
        <dbReference type="ChEBI" id="CHEBI:456216"/>
        <dbReference type="EC" id="6.3.2.2"/>
    </reaction>
    <physiologicalReaction direction="left-to-right" evidence="8">
        <dbReference type="Rhea" id="RHEA:13286"/>
    </physiologicalReaction>
</comment>
<dbReference type="FunFam" id="1.10.8.960:FF:000001">
    <property type="entry name" value="Glutamate--cysteine ligase catalytic subunit"/>
    <property type="match status" value="1"/>
</dbReference>
<dbReference type="InterPro" id="IPR004308">
    <property type="entry name" value="GCS"/>
</dbReference>
<evidence type="ECO:0000256" key="9">
    <source>
        <dbReference type="ARBA" id="ARBA00059653"/>
    </source>
</evidence>
<evidence type="ECO:0000256" key="3">
    <source>
        <dbReference type="ARBA" id="ARBA00011532"/>
    </source>
</evidence>
<dbReference type="InterPro" id="IPR014746">
    <property type="entry name" value="Gln_synth/guanido_kin_cat_dom"/>
</dbReference>
<dbReference type="OrthoDB" id="7939818at2759"/>
<dbReference type="AlphaFoldDB" id="A0A643CE40"/>
<evidence type="ECO:0000256" key="5">
    <source>
        <dbReference type="ARBA" id="ARBA00022684"/>
    </source>
</evidence>
<dbReference type="GO" id="GO:0005524">
    <property type="term" value="F:ATP binding"/>
    <property type="evidence" value="ECO:0007669"/>
    <property type="project" value="UniProtKB-UniRule"/>
</dbReference>
<reference evidence="11 12" key="1">
    <citation type="journal article" date="2019" name="PLoS ONE">
        <title>Genomic analyses reveal an absence of contemporary introgressive admixture between fin whales and blue whales, despite known hybrids.</title>
        <authorList>
            <person name="Westbury M.V."/>
            <person name="Petersen B."/>
            <person name="Lorenzen E.D."/>
        </authorList>
    </citation>
    <scope>NUCLEOTIDE SEQUENCE [LARGE SCALE GENOMIC DNA]</scope>
    <source>
        <strain evidence="11">FinWhale-01</strain>
    </source>
</reference>
<evidence type="ECO:0000256" key="10">
    <source>
        <dbReference type="RuleBase" id="RU367135"/>
    </source>
</evidence>
<protein>
    <recommendedName>
        <fullName evidence="10">Glutamate--cysteine ligase</fullName>
        <ecNumber evidence="10">6.3.2.2</ecNumber>
    </recommendedName>
    <alternativeName>
        <fullName evidence="10">Gamma-ECS</fullName>
    </alternativeName>
    <alternativeName>
        <fullName evidence="10">Gamma-glutamylcysteine synthetase</fullName>
    </alternativeName>
</protein>
<dbReference type="GO" id="GO:0004357">
    <property type="term" value="F:glutamate-cysteine ligase activity"/>
    <property type="evidence" value="ECO:0007669"/>
    <property type="project" value="UniProtKB-UniRule"/>
</dbReference>
<accession>A0A643CE40</accession>
<dbReference type="FunFam" id="3.30.590.50:FF:000003">
    <property type="entry name" value="Glutamate--cysteine ligase catalytic subunit"/>
    <property type="match status" value="1"/>
</dbReference>
<keyword evidence="4 10" id="KW-0436">Ligase</keyword>
<dbReference type="PANTHER" id="PTHR11164:SF0">
    <property type="entry name" value="GLUTAMATE--CYSTEINE LIGASE CATALYTIC SUBUNIT"/>
    <property type="match status" value="1"/>
</dbReference>
<proteinExistence type="inferred from homology"/>
<evidence type="ECO:0000256" key="2">
    <source>
        <dbReference type="ARBA" id="ARBA00008100"/>
    </source>
</evidence>